<protein>
    <submittedName>
        <fullName evidence="1">Uncharacterized protein</fullName>
    </submittedName>
</protein>
<organism evidence="1 2">
    <name type="scientific">Colocasia esculenta</name>
    <name type="common">Wild taro</name>
    <name type="synonym">Arum esculentum</name>
    <dbReference type="NCBI Taxonomy" id="4460"/>
    <lineage>
        <taxon>Eukaryota</taxon>
        <taxon>Viridiplantae</taxon>
        <taxon>Streptophyta</taxon>
        <taxon>Embryophyta</taxon>
        <taxon>Tracheophyta</taxon>
        <taxon>Spermatophyta</taxon>
        <taxon>Magnoliopsida</taxon>
        <taxon>Liliopsida</taxon>
        <taxon>Araceae</taxon>
        <taxon>Aroideae</taxon>
        <taxon>Colocasieae</taxon>
        <taxon>Colocasia</taxon>
    </lineage>
</organism>
<dbReference type="AlphaFoldDB" id="A0A843UV15"/>
<dbReference type="Proteomes" id="UP000652761">
    <property type="component" value="Unassembled WGS sequence"/>
</dbReference>
<evidence type="ECO:0000313" key="1">
    <source>
        <dbReference type="EMBL" id="MQL85504.1"/>
    </source>
</evidence>
<name>A0A843UV15_COLES</name>
<keyword evidence="2" id="KW-1185">Reference proteome</keyword>
<comment type="caution">
    <text evidence="1">The sequence shown here is derived from an EMBL/GenBank/DDBJ whole genome shotgun (WGS) entry which is preliminary data.</text>
</comment>
<proteinExistence type="predicted"/>
<dbReference type="EMBL" id="NMUH01000832">
    <property type="protein sequence ID" value="MQL85504.1"/>
    <property type="molecule type" value="Genomic_DNA"/>
</dbReference>
<accession>A0A843UV15</accession>
<reference evidence="1" key="1">
    <citation type="submission" date="2017-07" db="EMBL/GenBank/DDBJ databases">
        <title>Taro Niue Genome Assembly and Annotation.</title>
        <authorList>
            <person name="Atibalentja N."/>
            <person name="Keating K."/>
            <person name="Fields C.J."/>
        </authorList>
    </citation>
    <scope>NUCLEOTIDE SEQUENCE</scope>
    <source>
        <strain evidence="1">Niue_2</strain>
        <tissue evidence="1">Leaf</tissue>
    </source>
</reference>
<gene>
    <name evidence="1" type="ORF">Taro_018031</name>
</gene>
<evidence type="ECO:0000313" key="2">
    <source>
        <dbReference type="Proteomes" id="UP000652761"/>
    </source>
</evidence>
<sequence>MVPLMARWEVAPDPRVTDRRVEDVRARLDLYPHDHVVWTPYLEEADVSHPAVAVGRPLFDRHVLLLCLGTCEPLYLELVLFSEDRNWSGVHGSTVAYWRGRGEQVLQHTDLQDSSSYLEEYRARYVGQLQLDRRVMPESEVVRLLKGRLAEQAVEVERLRAET</sequence>